<comment type="caution">
    <text evidence="1">The sequence shown here is derived from an EMBL/GenBank/DDBJ whole genome shotgun (WGS) entry which is preliminary data.</text>
</comment>
<feature type="non-terminal residue" evidence="1">
    <location>
        <position position="1"/>
    </location>
</feature>
<accession>A0A371G5C3</accession>
<evidence type="ECO:0000313" key="2">
    <source>
        <dbReference type="Proteomes" id="UP000257109"/>
    </source>
</evidence>
<keyword evidence="2" id="KW-1185">Reference proteome</keyword>
<gene>
    <name evidence="1" type="ORF">CR513_33028</name>
</gene>
<organism evidence="1 2">
    <name type="scientific">Mucuna pruriens</name>
    <name type="common">Velvet bean</name>
    <name type="synonym">Dolichos pruriens</name>
    <dbReference type="NCBI Taxonomy" id="157652"/>
    <lineage>
        <taxon>Eukaryota</taxon>
        <taxon>Viridiplantae</taxon>
        <taxon>Streptophyta</taxon>
        <taxon>Embryophyta</taxon>
        <taxon>Tracheophyta</taxon>
        <taxon>Spermatophyta</taxon>
        <taxon>Magnoliopsida</taxon>
        <taxon>eudicotyledons</taxon>
        <taxon>Gunneridae</taxon>
        <taxon>Pentapetalae</taxon>
        <taxon>rosids</taxon>
        <taxon>fabids</taxon>
        <taxon>Fabales</taxon>
        <taxon>Fabaceae</taxon>
        <taxon>Papilionoideae</taxon>
        <taxon>50 kb inversion clade</taxon>
        <taxon>NPAAA clade</taxon>
        <taxon>indigoferoid/millettioid clade</taxon>
        <taxon>Phaseoleae</taxon>
        <taxon>Mucuna</taxon>
    </lineage>
</organism>
<protein>
    <submittedName>
        <fullName evidence="1">Uncharacterized protein</fullName>
    </submittedName>
</protein>
<dbReference type="EMBL" id="QJKJ01006716">
    <property type="protein sequence ID" value="RDX85732.1"/>
    <property type="molecule type" value="Genomic_DNA"/>
</dbReference>
<evidence type="ECO:0000313" key="1">
    <source>
        <dbReference type="EMBL" id="RDX85732.1"/>
    </source>
</evidence>
<name>A0A371G5C3_MUCPR</name>
<dbReference type="AlphaFoldDB" id="A0A371G5C3"/>
<dbReference type="Proteomes" id="UP000257109">
    <property type="component" value="Unassembled WGS sequence"/>
</dbReference>
<proteinExistence type="predicted"/>
<reference evidence="1" key="1">
    <citation type="submission" date="2018-05" db="EMBL/GenBank/DDBJ databases">
        <title>Draft genome of Mucuna pruriens seed.</title>
        <authorList>
            <person name="Nnadi N.E."/>
            <person name="Vos R."/>
            <person name="Hasami M.H."/>
            <person name="Devisetty U.K."/>
            <person name="Aguiy J.C."/>
        </authorList>
    </citation>
    <scope>NUCLEOTIDE SEQUENCE [LARGE SCALE GENOMIC DNA]</scope>
    <source>
        <strain evidence="1">JCA_2017</strain>
    </source>
</reference>
<sequence>MMGIGSTTKLVKIRFTVVNAPSSYNVILVGLLVGVIRIDQHVTRKCYDESTQVMDGHQGACTRKEEARVYHLEMDPRFDQEDAHACPDEDLKEV</sequence>